<accession>A0A8J3FFX9</accession>
<feature type="compositionally biased region" description="Pro residues" evidence="7">
    <location>
        <begin position="8"/>
        <end position="20"/>
    </location>
</feature>
<protein>
    <recommendedName>
        <fullName evidence="9">Membrane transport protein MMPL domain-containing protein</fullName>
    </recommendedName>
</protein>
<feature type="domain" description="Membrane transport protein MMPL" evidence="9">
    <location>
        <begin position="501"/>
        <end position="729"/>
    </location>
</feature>
<dbReference type="PANTHER" id="PTHR33406:SF11">
    <property type="entry name" value="MEMBRANE PROTEIN SCO6666-RELATED"/>
    <property type="match status" value="1"/>
</dbReference>
<feature type="transmembrane region" description="Helical" evidence="8">
    <location>
        <begin position="548"/>
        <end position="566"/>
    </location>
</feature>
<feature type="transmembrane region" description="Helical" evidence="8">
    <location>
        <begin position="377"/>
        <end position="395"/>
    </location>
</feature>
<feature type="region of interest" description="Disordered" evidence="7">
    <location>
        <begin position="1"/>
        <end position="20"/>
    </location>
</feature>
<evidence type="ECO:0000313" key="10">
    <source>
        <dbReference type="EMBL" id="GGK06990.1"/>
    </source>
</evidence>
<dbReference type="AlphaFoldDB" id="A0A8J3FFX9"/>
<feature type="domain" description="Membrane transport protein MMPL" evidence="9">
    <location>
        <begin position="132"/>
        <end position="378"/>
    </location>
</feature>
<dbReference type="InterPro" id="IPR050545">
    <property type="entry name" value="Mycobact_MmpL"/>
</dbReference>
<evidence type="ECO:0000256" key="8">
    <source>
        <dbReference type="SAM" id="Phobius"/>
    </source>
</evidence>
<evidence type="ECO:0000256" key="1">
    <source>
        <dbReference type="ARBA" id="ARBA00004651"/>
    </source>
</evidence>
<feature type="transmembrane region" description="Helical" evidence="8">
    <location>
        <begin position="578"/>
        <end position="596"/>
    </location>
</feature>
<proteinExistence type="inferred from homology"/>
<reference evidence="10" key="2">
    <citation type="submission" date="2020-09" db="EMBL/GenBank/DDBJ databases">
        <authorList>
            <person name="Sun Q."/>
            <person name="Ohkuma M."/>
        </authorList>
    </citation>
    <scope>NUCLEOTIDE SEQUENCE</scope>
    <source>
        <strain evidence="10">JCM 3090</strain>
    </source>
</reference>
<dbReference type="GO" id="GO:0005886">
    <property type="term" value="C:plasma membrane"/>
    <property type="evidence" value="ECO:0007669"/>
    <property type="project" value="UniProtKB-SubCell"/>
</dbReference>
<keyword evidence="11" id="KW-1185">Reference proteome</keyword>
<feature type="transmembrane region" description="Helical" evidence="8">
    <location>
        <begin position="692"/>
        <end position="718"/>
    </location>
</feature>
<comment type="similarity">
    <text evidence="2">Belongs to the resistance-nodulation-cell division (RND) (TC 2.A.6) family. MmpL subfamily.</text>
</comment>
<evidence type="ECO:0000256" key="3">
    <source>
        <dbReference type="ARBA" id="ARBA00022475"/>
    </source>
</evidence>
<feature type="transmembrane region" description="Helical" evidence="8">
    <location>
        <begin position="249"/>
        <end position="271"/>
    </location>
</feature>
<feature type="compositionally biased region" description="Low complexity" evidence="7">
    <location>
        <begin position="465"/>
        <end position="482"/>
    </location>
</feature>
<evidence type="ECO:0000259" key="9">
    <source>
        <dbReference type="Pfam" id="PF03176"/>
    </source>
</evidence>
<evidence type="ECO:0000256" key="6">
    <source>
        <dbReference type="ARBA" id="ARBA00023136"/>
    </source>
</evidence>
<comment type="caution">
    <text evidence="10">The sequence shown here is derived from an EMBL/GenBank/DDBJ whole genome shotgun (WGS) entry which is preliminary data.</text>
</comment>
<feature type="region of interest" description="Disordered" evidence="7">
    <location>
        <begin position="458"/>
        <end position="482"/>
    </location>
</feature>
<feature type="transmembrane region" description="Helical" evidence="8">
    <location>
        <begin position="199"/>
        <end position="216"/>
    </location>
</feature>
<dbReference type="Gene3D" id="1.20.1640.10">
    <property type="entry name" value="Multidrug efflux transporter AcrB transmembrane domain"/>
    <property type="match status" value="2"/>
</dbReference>
<evidence type="ECO:0000256" key="5">
    <source>
        <dbReference type="ARBA" id="ARBA00022989"/>
    </source>
</evidence>
<dbReference type="Pfam" id="PF03176">
    <property type="entry name" value="MMPL"/>
    <property type="match status" value="2"/>
</dbReference>
<name>A0A8J3FFX9_9ACTN</name>
<dbReference type="EMBL" id="BMQB01000011">
    <property type="protein sequence ID" value="GGK06990.1"/>
    <property type="molecule type" value="Genomic_DNA"/>
</dbReference>
<keyword evidence="5 8" id="KW-1133">Transmembrane helix</keyword>
<feature type="transmembrane region" description="Helical" evidence="8">
    <location>
        <begin position="616"/>
        <end position="640"/>
    </location>
</feature>
<sequence>MTLAAPARPAPPRPAPDPPPAGRLALLGRWCARYRWLVLLLWAAVAAGGAAAAGPVAERASTLHWAAAPHESVEGQRLLDRAAAPGERTGALVAGVRPADPAVAAALDRARAALAAVPGVAAVDPPVPAAAAVLLTVTLDPGRADPGPLRAAVDARLRALPADLARAGAPGATVTIGGSARAVAAVTERTRAQSRTAEFVALPAVALLLWLIFGGLRPALIPAAAALATVGGGMLALLALSGWRVLDAPLLSLTTVCGLGLAVDYSLLGVVRFREERAAGRTVVDAVAAATARAGRAVAFSGLTVAAALGGLWVFPSPFFTSIALAGMAVTLIALAAALTLTPALLAVLGRRFPPARPPAPEGAFSRLARLVRRRPALVALLAAVPLAAAVAPFLRVELLHPHAADQVAPATEVRRYREAVRAHFPAAADDVVVVARATAADLRAWLAALPPRPGVTPAPPLPAAAPGGVAPGGTEPAAAPGAAVPTRAADAGPGLWVVPVAVPADPANAAAAGAVAHLRAHRPGGFPIWVTGNAALQVDHRDELVAYAPRAAAVVVASTLLLLLLLTRAVLVPLKAVLINVLSLGASFGALVLIFQDGYLAGPLGVHTVGGVQFWVPVVLFVLAFGLSMDYEVFLLARVKEAYDEGHPNDRAVELGLQRSGRVITSAAVLTIAVFAIFAHGPMLGIKQFGVGMAIAVAVDATIVRCLLVPALMTLLGDRNWWPGRRRTRGVTP</sequence>
<dbReference type="RefSeq" id="WP_189171829.1">
    <property type="nucleotide sequence ID" value="NZ_BMQB01000011.1"/>
</dbReference>
<organism evidence="10 11">
    <name type="scientific">Pilimelia anulata</name>
    <dbReference type="NCBI Taxonomy" id="53371"/>
    <lineage>
        <taxon>Bacteria</taxon>
        <taxon>Bacillati</taxon>
        <taxon>Actinomycetota</taxon>
        <taxon>Actinomycetes</taxon>
        <taxon>Micromonosporales</taxon>
        <taxon>Micromonosporaceae</taxon>
        <taxon>Pilimelia</taxon>
    </lineage>
</organism>
<reference evidence="10" key="1">
    <citation type="journal article" date="2014" name="Int. J. Syst. Evol. Microbiol.">
        <title>Complete genome sequence of Corynebacterium casei LMG S-19264T (=DSM 44701T), isolated from a smear-ripened cheese.</title>
        <authorList>
            <consortium name="US DOE Joint Genome Institute (JGI-PGF)"/>
            <person name="Walter F."/>
            <person name="Albersmeier A."/>
            <person name="Kalinowski J."/>
            <person name="Ruckert C."/>
        </authorList>
    </citation>
    <scope>NUCLEOTIDE SEQUENCE</scope>
    <source>
        <strain evidence="10">JCM 3090</strain>
    </source>
</reference>
<dbReference type="Proteomes" id="UP000649739">
    <property type="component" value="Unassembled WGS sequence"/>
</dbReference>
<dbReference type="InterPro" id="IPR004869">
    <property type="entry name" value="MMPL_dom"/>
</dbReference>
<evidence type="ECO:0000256" key="7">
    <source>
        <dbReference type="SAM" id="MobiDB-lite"/>
    </source>
</evidence>
<evidence type="ECO:0000313" key="11">
    <source>
        <dbReference type="Proteomes" id="UP000649739"/>
    </source>
</evidence>
<comment type="subcellular location">
    <subcellularLocation>
        <location evidence="1">Cell membrane</location>
        <topology evidence="1">Multi-pass membrane protein</topology>
    </subcellularLocation>
</comment>
<keyword evidence="4 8" id="KW-0812">Transmembrane</keyword>
<feature type="transmembrane region" description="Helical" evidence="8">
    <location>
        <begin position="297"/>
        <end position="316"/>
    </location>
</feature>
<keyword evidence="3" id="KW-1003">Cell membrane</keyword>
<evidence type="ECO:0000256" key="4">
    <source>
        <dbReference type="ARBA" id="ARBA00022692"/>
    </source>
</evidence>
<dbReference type="PANTHER" id="PTHR33406">
    <property type="entry name" value="MEMBRANE PROTEIN MJ1562-RELATED"/>
    <property type="match status" value="1"/>
</dbReference>
<evidence type="ECO:0000256" key="2">
    <source>
        <dbReference type="ARBA" id="ARBA00010157"/>
    </source>
</evidence>
<feature type="transmembrane region" description="Helical" evidence="8">
    <location>
        <begin position="322"/>
        <end position="349"/>
    </location>
</feature>
<keyword evidence="6 8" id="KW-0472">Membrane</keyword>
<dbReference type="SUPFAM" id="SSF82866">
    <property type="entry name" value="Multidrug efflux transporter AcrB transmembrane domain"/>
    <property type="match status" value="2"/>
</dbReference>
<gene>
    <name evidence="10" type="ORF">GCM10010123_40950</name>
</gene>
<feature type="transmembrane region" description="Helical" evidence="8">
    <location>
        <begin position="661"/>
        <end position="680"/>
    </location>
</feature>